<name>A0ABT9DCE8_9CELL</name>
<dbReference type="Pfam" id="PF17863">
    <property type="entry name" value="AAA_lid_2"/>
    <property type="match status" value="1"/>
</dbReference>
<dbReference type="RefSeq" id="WP_304602276.1">
    <property type="nucleotide sequence ID" value="NZ_JAUQYO010000001.1"/>
</dbReference>
<evidence type="ECO:0000313" key="4">
    <source>
        <dbReference type="Proteomes" id="UP001232536"/>
    </source>
</evidence>
<evidence type="ECO:0000313" key="3">
    <source>
        <dbReference type="EMBL" id="MDO8108584.1"/>
    </source>
</evidence>
<dbReference type="SUPFAM" id="SSF52540">
    <property type="entry name" value="P-loop containing nucleoside triphosphate hydrolases"/>
    <property type="match status" value="1"/>
</dbReference>
<dbReference type="PANTHER" id="PTHR42759:SF1">
    <property type="entry name" value="MAGNESIUM-CHELATASE SUBUNIT CHLD"/>
    <property type="match status" value="1"/>
</dbReference>
<dbReference type="InterPro" id="IPR011703">
    <property type="entry name" value="ATPase_AAA-3"/>
</dbReference>
<dbReference type="EMBL" id="JAUQYP010000002">
    <property type="protein sequence ID" value="MDO8108584.1"/>
    <property type="molecule type" value="Genomic_DNA"/>
</dbReference>
<evidence type="ECO:0000259" key="2">
    <source>
        <dbReference type="Pfam" id="PF17863"/>
    </source>
</evidence>
<evidence type="ECO:0000259" key="1">
    <source>
        <dbReference type="Pfam" id="PF07726"/>
    </source>
</evidence>
<accession>A0ABT9DCE8</accession>
<dbReference type="Gene3D" id="3.40.50.300">
    <property type="entry name" value="P-loop containing nucleotide triphosphate hydrolases"/>
    <property type="match status" value="1"/>
</dbReference>
<dbReference type="Gene3D" id="1.10.8.80">
    <property type="entry name" value="Magnesium chelatase subunit I, C-Terminal domain"/>
    <property type="match status" value="1"/>
</dbReference>
<dbReference type="InterPro" id="IPR027417">
    <property type="entry name" value="P-loop_NTPase"/>
</dbReference>
<reference evidence="3 4" key="1">
    <citation type="submission" date="2023-07" db="EMBL/GenBank/DDBJ databases">
        <title>Description of novel actinomycetes strains, isolated from tidal flat sediment.</title>
        <authorList>
            <person name="Lu C."/>
        </authorList>
    </citation>
    <scope>NUCLEOTIDE SEQUENCE [LARGE SCALE GENOMIC DNA]</scope>
    <source>
        <strain evidence="3 4">SYSU T00b441</strain>
    </source>
</reference>
<protein>
    <submittedName>
        <fullName evidence="3">MoxR family ATPase</fullName>
    </submittedName>
</protein>
<dbReference type="PIRSF" id="PIRSF002849">
    <property type="entry name" value="AAA_ATPase_chaperone_MoxR_prd"/>
    <property type="match status" value="1"/>
</dbReference>
<dbReference type="PANTHER" id="PTHR42759">
    <property type="entry name" value="MOXR FAMILY PROTEIN"/>
    <property type="match status" value="1"/>
</dbReference>
<dbReference type="InterPro" id="IPR041628">
    <property type="entry name" value="ChlI/MoxR_AAA_lid"/>
</dbReference>
<dbReference type="Pfam" id="PF07726">
    <property type="entry name" value="AAA_3"/>
    <property type="match status" value="1"/>
</dbReference>
<comment type="caution">
    <text evidence="3">The sequence shown here is derived from an EMBL/GenBank/DDBJ whole genome shotgun (WGS) entry which is preliminary data.</text>
</comment>
<feature type="domain" description="ATPase AAA-3" evidence="1">
    <location>
        <begin position="47"/>
        <end position="177"/>
    </location>
</feature>
<sequence length="325" mass="34935">MTEHPHFTPSPELRAGLGALRTEVGKAVVGQDAAVTGLVIALLCRGHVLLEGVPGVAKTLLVRALSAALDLRTSRVQFTPDLMPGDVTGSLVYDARTAEFSFREGPVFTNLMLADEINRTPPKTQASLLEAMEERQVSVDGRPRHLPDPFVVIATQNPVEYEGTYPLPEAQLDRFLLKLTLPLPERDQEIEVLHRHATGFDPRDLAAAGVHPVSDGVQLAAARREVGQVQVAPEVLGYAVDLVRATRSSPSLSLGVSPRGATALLATARAWAWLAGRGYVTPDDVKALAHPTLRHRVQLRAEAELEGVTAESVLDTVLAAVPVPR</sequence>
<keyword evidence="4" id="KW-1185">Reference proteome</keyword>
<dbReference type="InterPro" id="IPR050764">
    <property type="entry name" value="CbbQ/NirQ/NorQ/GpvN"/>
</dbReference>
<gene>
    <name evidence="3" type="ORF">Q6348_15405</name>
</gene>
<proteinExistence type="predicted"/>
<feature type="domain" description="ChlI/MoxR AAA lid" evidence="2">
    <location>
        <begin position="244"/>
        <end position="315"/>
    </location>
</feature>
<organism evidence="3 4">
    <name type="scientific">Actinotalea lenta</name>
    <dbReference type="NCBI Taxonomy" id="3064654"/>
    <lineage>
        <taxon>Bacteria</taxon>
        <taxon>Bacillati</taxon>
        <taxon>Actinomycetota</taxon>
        <taxon>Actinomycetes</taxon>
        <taxon>Micrococcales</taxon>
        <taxon>Cellulomonadaceae</taxon>
        <taxon>Actinotalea</taxon>
    </lineage>
</organism>
<dbReference type="CDD" id="cd00009">
    <property type="entry name" value="AAA"/>
    <property type="match status" value="1"/>
</dbReference>
<dbReference type="Proteomes" id="UP001232536">
    <property type="component" value="Unassembled WGS sequence"/>
</dbReference>